<evidence type="ECO:0000256" key="1">
    <source>
        <dbReference type="SAM" id="SignalP"/>
    </source>
</evidence>
<evidence type="ECO:0000313" key="3">
    <source>
        <dbReference type="Proteomes" id="UP000241890"/>
    </source>
</evidence>
<evidence type="ECO:0000313" key="2">
    <source>
        <dbReference type="EMBL" id="GBG31107.1"/>
    </source>
</evidence>
<feature type="chain" id="PRO_5015354261" evidence="1">
    <location>
        <begin position="24"/>
        <end position="256"/>
    </location>
</feature>
<gene>
    <name evidence="2" type="ORF">FCC1311_073282</name>
</gene>
<reference evidence="2 3" key="1">
    <citation type="submission" date="2017-12" db="EMBL/GenBank/DDBJ databases">
        <title>Sequencing, de novo assembly and annotation of complete genome of a new Thraustochytrid species, strain FCC1311.</title>
        <authorList>
            <person name="Sedici K."/>
            <person name="Godart F."/>
            <person name="Aiese Cigliano R."/>
            <person name="Sanseverino W."/>
            <person name="Barakat M."/>
            <person name="Ortet P."/>
            <person name="Marechal E."/>
            <person name="Cagnac O."/>
            <person name="Amato A."/>
        </authorList>
    </citation>
    <scope>NUCLEOTIDE SEQUENCE [LARGE SCALE GENOMIC DNA]</scope>
</reference>
<sequence length="256" mass="28499">MLRNVLVISSSGLLLFSKEFVNAAEQPRLLGSVITAMLEKAKQTTGLQLSYMEFSKLAITIVGNEPKTVFCVLFHDCDDGEEFGKLLATEILGAFLNNYRNDLKSIGLNQNAFQDFQFQLSSVIQDTGRPVLDELKRNRAVVLALLVKEDPRVGDSCISYSTGEVDQFGVLANLKPLISAATDIMSLRQDSANAVWLESTPTRASRLLVQKVVVGTYLVIQFSMRFDHAHYEGEVVRATRLLEKVCMLGEMMKRNV</sequence>
<accession>A0A2R5GJP8</accession>
<proteinExistence type="predicted"/>
<keyword evidence="3" id="KW-1185">Reference proteome</keyword>
<comment type="caution">
    <text evidence="2">The sequence shown here is derived from an EMBL/GenBank/DDBJ whole genome shotgun (WGS) entry which is preliminary data.</text>
</comment>
<feature type="signal peptide" evidence="1">
    <location>
        <begin position="1"/>
        <end position="23"/>
    </location>
</feature>
<organism evidence="2 3">
    <name type="scientific">Hondaea fermentalgiana</name>
    <dbReference type="NCBI Taxonomy" id="2315210"/>
    <lineage>
        <taxon>Eukaryota</taxon>
        <taxon>Sar</taxon>
        <taxon>Stramenopiles</taxon>
        <taxon>Bigyra</taxon>
        <taxon>Labyrinthulomycetes</taxon>
        <taxon>Thraustochytrida</taxon>
        <taxon>Thraustochytriidae</taxon>
        <taxon>Hondaea</taxon>
    </lineage>
</organism>
<dbReference type="AlphaFoldDB" id="A0A2R5GJP8"/>
<name>A0A2R5GJP8_9STRA</name>
<dbReference type="InParanoid" id="A0A2R5GJP8"/>
<dbReference type="OrthoDB" id="10261052at2759"/>
<keyword evidence="1" id="KW-0732">Signal</keyword>
<dbReference type="Proteomes" id="UP000241890">
    <property type="component" value="Unassembled WGS sequence"/>
</dbReference>
<protein>
    <submittedName>
        <fullName evidence="2">Uncharacterized protein</fullName>
    </submittedName>
</protein>
<dbReference type="EMBL" id="BEYU01000091">
    <property type="protein sequence ID" value="GBG31107.1"/>
    <property type="molecule type" value="Genomic_DNA"/>
</dbReference>